<keyword evidence="7" id="KW-1185">Reference proteome</keyword>
<reference evidence="6 7" key="1">
    <citation type="journal article" date="2021" name="Comput. Struct. Biotechnol. J.">
        <title>De novo genome assembly of the potent medicinal plant Rehmannia glutinosa using nanopore technology.</title>
        <authorList>
            <person name="Ma L."/>
            <person name="Dong C."/>
            <person name="Song C."/>
            <person name="Wang X."/>
            <person name="Zheng X."/>
            <person name="Niu Y."/>
            <person name="Chen S."/>
            <person name="Feng W."/>
        </authorList>
    </citation>
    <scope>NUCLEOTIDE SEQUENCE [LARGE SCALE GENOMIC DNA]</scope>
    <source>
        <strain evidence="6">DH-2019</strain>
    </source>
</reference>
<comment type="subcellular location">
    <subcellularLocation>
        <location evidence="1">Secreted</location>
        <location evidence="1">Extracellular space</location>
        <location evidence="1">Apoplast</location>
    </subcellularLocation>
</comment>
<keyword evidence="4" id="KW-0732">Signal</keyword>
<name>A0ABR0V6Z0_REHGL</name>
<keyword evidence="3" id="KW-0964">Secreted</keyword>
<evidence type="ECO:0000313" key="6">
    <source>
        <dbReference type="EMBL" id="KAK6130731.1"/>
    </source>
</evidence>
<evidence type="ECO:0000256" key="3">
    <source>
        <dbReference type="ARBA" id="ARBA00022525"/>
    </source>
</evidence>
<dbReference type="PANTHER" id="PTHR31279">
    <property type="entry name" value="PROTEIN EXORDIUM-LIKE 5"/>
    <property type="match status" value="1"/>
</dbReference>
<evidence type="ECO:0000313" key="7">
    <source>
        <dbReference type="Proteomes" id="UP001318860"/>
    </source>
</evidence>
<sequence>MVDQSSSVSLLEYSPLKSKIHRTNSSFVTTTAPFSKAKSPLISYGTANSSRRREQSSPISSPLWRLRRRRLEPTIRRRVVEEYREILPSRQRQKTVVSLAVFGETNPRRELLHRKISLEKQIVQLASKGDQKNAVNVVLTASDVAVAGFCVNRCGTHGSKNALVKGKNYKFAYIWVGNSETKCPGYCAWPFHQPIYGQQSPPLVAPNNDVGLDGMVMSLGGLLAGTATNPFGNGFYQGPSEAPLEAATACPGVYAKGAYPGYAGDLLVDPASGASYNAHGANGRKYLLPAIYDPSTSKLKLLLFASMANLSTSSSILTSLPHLTPLPLRLDRSNFQFWKAQVLSTVRAYGLDGLLFGTDLAPTQFLISSDDASSSLTPVINPDYTFWLRRDQLLLSWMLASISESMFGYLTRCSSSAEVWQILSQLFQTQSKARGLQLKFQLQTQKKGDLSIADFILKMRTIADDLHSVGQEIPDDELAMHIFGDLVQIMNLL</sequence>
<keyword evidence="2" id="KW-0052">Apoplast</keyword>
<evidence type="ECO:0000256" key="2">
    <source>
        <dbReference type="ARBA" id="ARBA00022523"/>
    </source>
</evidence>
<comment type="caution">
    <text evidence="6">The sequence shown here is derived from an EMBL/GenBank/DDBJ whole genome shotgun (WGS) entry which is preliminary data.</text>
</comment>
<dbReference type="InterPro" id="IPR006766">
    <property type="entry name" value="EXORDIUM-like"/>
</dbReference>
<dbReference type="Pfam" id="PF14223">
    <property type="entry name" value="Retrotran_gag_2"/>
    <property type="match status" value="1"/>
</dbReference>
<dbReference type="PANTHER" id="PTHR31279:SF54">
    <property type="entry name" value="PROTEIN EXORDIUM-RELATED"/>
    <property type="match status" value="1"/>
</dbReference>
<accession>A0ABR0V6Z0</accession>
<dbReference type="Proteomes" id="UP001318860">
    <property type="component" value="Unassembled WGS sequence"/>
</dbReference>
<evidence type="ECO:0000256" key="4">
    <source>
        <dbReference type="ARBA" id="ARBA00022729"/>
    </source>
</evidence>
<dbReference type="EMBL" id="JABTTQ020001562">
    <property type="protein sequence ID" value="KAK6130731.1"/>
    <property type="molecule type" value="Genomic_DNA"/>
</dbReference>
<protein>
    <submittedName>
        <fullName evidence="6">Uncharacterized protein</fullName>
    </submittedName>
</protein>
<proteinExistence type="inferred from homology"/>
<evidence type="ECO:0000256" key="5">
    <source>
        <dbReference type="ARBA" id="ARBA00023591"/>
    </source>
</evidence>
<organism evidence="6 7">
    <name type="scientific">Rehmannia glutinosa</name>
    <name type="common">Chinese foxglove</name>
    <dbReference type="NCBI Taxonomy" id="99300"/>
    <lineage>
        <taxon>Eukaryota</taxon>
        <taxon>Viridiplantae</taxon>
        <taxon>Streptophyta</taxon>
        <taxon>Embryophyta</taxon>
        <taxon>Tracheophyta</taxon>
        <taxon>Spermatophyta</taxon>
        <taxon>Magnoliopsida</taxon>
        <taxon>eudicotyledons</taxon>
        <taxon>Gunneridae</taxon>
        <taxon>Pentapetalae</taxon>
        <taxon>asterids</taxon>
        <taxon>lamiids</taxon>
        <taxon>Lamiales</taxon>
        <taxon>Orobanchaceae</taxon>
        <taxon>Rehmannieae</taxon>
        <taxon>Rehmannia</taxon>
    </lineage>
</organism>
<dbReference type="Pfam" id="PF04674">
    <property type="entry name" value="Phi_1"/>
    <property type="match status" value="1"/>
</dbReference>
<gene>
    <name evidence="6" type="ORF">DH2020_035519</name>
</gene>
<evidence type="ECO:0000256" key="1">
    <source>
        <dbReference type="ARBA" id="ARBA00004271"/>
    </source>
</evidence>
<comment type="similarity">
    <text evidence="5">Belongs to the EXORDIUM family.</text>
</comment>